<dbReference type="AlphaFoldDB" id="A0A4D6KU20"/>
<dbReference type="InterPro" id="IPR000719">
    <property type="entry name" value="Prot_kinase_dom"/>
</dbReference>
<dbReference type="EMBL" id="CP039346">
    <property type="protein sequence ID" value="QCD80972.1"/>
    <property type="molecule type" value="Genomic_DNA"/>
</dbReference>
<feature type="domain" description="Protein kinase" evidence="2">
    <location>
        <begin position="140"/>
        <end position="497"/>
    </location>
</feature>
<accession>A0A4D6KU20</accession>
<dbReference type="GO" id="GO:0004672">
    <property type="term" value="F:protein kinase activity"/>
    <property type="evidence" value="ECO:0007669"/>
    <property type="project" value="InterPro"/>
</dbReference>
<dbReference type="InterPro" id="IPR011009">
    <property type="entry name" value="Kinase-like_dom_sf"/>
</dbReference>
<evidence type="ECO:0000259" key="2">
    <source>
        <dbReference type="PROSITE" id="PS50011"/>
    </source>
</evidence>
<reference evidence="3 4" key="1">
    <citation type="submission" date="2019-04" db="EMBL/GenBank/DDBJ databases">
        <title>An improved genome assembly and genetic linkage map for asparagus bean, Vigna unguiculata ssp. sesquipedialis.</title>
        <authorList>
            <person name="Xia Q."/>
            <person name="Zhang R."/>
            <person name="Dong Y."/>
        </authorList>
    </citation>
    <scope>NUCLEOTIDE SEQUENCE [LARGE SCALE GENOMIC DNA]</scope>
    <source>
        <tissue evidence="3">Leaf</tissue>
    </source>
</reference>
<gene>
    <name evidence="3" type="ORF">DEO72_LG2g1296</name>
</gene>
<dbReference type="Proteomes" id="UP000501690">
    <property type="component" value="Linkage Group LG2"/>
</dbReference>
<dbReference type="PROSITE" id="PS50011">
    <property type="entry name" value="PROTEIN_KINASE_DOM"/>
    <property type="match status" value="1"/>
</dbReference>
<dbReference type="InterPro" id="IPR004147">
    <property type="entry name" value="ABC1_dom"/>
</dbReference>
<dbReference type="CDD" id="cd05121">
    <property type="entry name" value="ABC1_ADCK3-like"/>
    <property type="match status" value="1"/>
</dbReference>
<dbReference type="PANTHER" id="PTHR43173:SF12">
    <property type="entry name" value="PROTEIN KINASE SUPERFAMILY PROTEIN"/>
    <property type="match status" value="1"/>
</dbReference>
<organism evidence="3 4">
    <name type="scientific">Vigna unguiculata</name>
    <name type="common">Cowpea</name>
    <dbReference type="NCBI Taxonomy" id="3917"/>
    <lineage>
        <taxon>Eukaryota</taxon>
        <taxon>Viridiplantae</taxon>
        <taxon>Streptophyta</taxon>
        <taxon>Embryophyta</taxon>
        <taxon>Tracheophyta</taxon>
        <taxon>Spermatophyta</taxon>
        <taxon>Magnoliopsida</taxon>
        <taxon>eudicotyledons</taxon>
        <taxon>Gunneridae</taxon>
        <taxon>Pentapetalae</taxon>
        <taxon>rosids</taxon>
        <taxon>fabids</taxon>
        <taxon>Fabales</taxon>
        <taxon>Fabaceae</taxon>
        <taxon>Papilionoideae</taxon>
        <taxon>50 kb inversion clade</taxon>
        <taxon>NPAAA clade</taxon>
        <taxon>indigoferoid/millettioid clade</taxon>
        <taxon>Phaseoleae</taxon>
        <taxon>Vigna</taxon>
    </lineage>
</organism>
<evidence type="ECO:0000313" key="3">
    <source>
        <dbReference type="EMBL" id="QCD80972.1"/>
    </source>
</evidence>
<sequence>MLPPVPVPIAIDINAIKDKLSFQLRPWQRSFQFWVRAIDIYTGYKVFQVRVNFVKDVQKQEAMWERQHELAADKIFALCSDLGGFFLKIAQIIGKPDLAPAAWVKRLVTLCDRAPPTPFDVMKLVLENELGQGIDDVFERFDVEPLGSASIAQVHRARLKGDTSDVVVKVQHPGIQDLMMTDIHNLQAFALYMQKTDIKFDLYSVTKEMEKQIGYEFDFMREADAMARIRKFLYENNKKTPVLVPRVIRDMVTRRVLVMEYIDGVPIMNLGDEIAKRGINPRGKVAAAAKQRILQSLTLAYGQMILKSGFFHADPHPGNILICKGSEASHKIYFFSNISFYCYLISLQVALLDYGQVKDLPEQLRLGYANLVLAIANRDPLRAAESYRELGIETLSSCENGLQELFKLAETMFDTKLPPGVVMLQPFSDESSIKKVAVQSFPEELFSVLRTVHLLRGLSVGLGINYSCAEQWKPFAEEALSQAGRLKAASTSLDVFTDKNVKSRGRTEAKRASQMFGRIRASTSSLETLEGSPSKILKDDTFSIYEATLMKLKNGARVDTSEVIDDSSVSSPCAKEASQPDLNPESTSCSEKTMMETESDNSSPRVCDIVSSGDSEQRRHVNLTILDFYRVVDTGHACVSSCAKTTTSTENGSSESISSTSAEYNWKSEVVGVQIFQDCEMSD</sequence>
<dbReference type="InterPro" id="IPR051130">
    <property type="entry name" value="Mito_struct-func_regulator"/>
</dbReference>
<feature type="compositionally biased region" description="Polar residues" evidence="1">
    <location>
        <begin position="580"/>
        <end position="591"/>
    </location>
</feature>
<protein>
    <recommendedName>
        <fullName evidence="2">Protein kinase domain-containing protein</fullName>
    </recommendedName>
</protein>
<name>A0A4D6KU20_VIGUN</name>
<evidence type="ECO:0000256" key="1">
    <source>
        <dbReference type="SAM" id="MobiDB-lite"/>
    </source>
</evidence>
<dbReference type="GO" id="GO:0005524">
    <property type="term" value="F:ATP binding"/>
    <property type="evidence" value="ECO:0007669"/>
    <property type="project" value="InterPro"/>
</dbReference>
<evidence type="ECO:0000313" key="4">
    <source>
        <dbReference type="Proteomes" id="UP000501690"/>
    </source>
</evidence>
<dbReference type="Pfam" id="PF03109">
    <property type="entry name" value="ABC1"/>
    <property type="match status" value="1"/>
</dbReference>
<proteinExistence type="predicted"/>
<dbReference type="SUPFAM" id="SSF56112">
    <property type="entry name" value="Protein kinase-like (PK-like)"/>
    <property type="match status" value="1"/>
</dbReference>
<keyword evidence="4" id="KW-1185">Reference proteome</keyword>
<dbReference type="PANTHER" id="PTHR43173">
    <property type="entry name" value="ABC1 FAMILY PROTEIN"/>
    <property type="match status" value="1"/>
</dbReference>
<feature type="region of interest" description="Disordered" evidence="1">
    <location>
        <begin position="567"/>
        <end position="611"/>
    </location>
</feature>